<dbReference type="InterPro" id="IPR011011">
    <property type="entry name" value="Znf_FYVE_PHD"/>
</dbReference>
<dbReference type="CDD" id="cd22343">
    <property type="entry name" value="PDDEXK_lambda_exonuclease-like"/>
    <property type="match status" value="1"/>
</dbReference>
<dbReference type="InterPro" id="IPR001965">
    <property type="entry name" value="Znf_PHD"/>
</dbReference>
<dbReference type="AlphaFoldDB" id="A0AA47NUL6"/>
<dbReference type="Proteomes" id="UP001174136">
    <property type="component" value="Unassembled WGS sequence"/>
</dbReference>
<evidence type="ECO:0000313" key="5">
    <source>
        <dbReference type="EMBL" id="KAK0139171.1"/>
    </source>
</evidence>
<keyword evidence="1" id="KW-0479">Metal-binding</keyword>
<dbReference type="SUPFAM" id="SSF52980">
    <property type="entry name" value="Restriction endonuclease-like"/>
    <property type="match status" value="1"/>
</dbReference>
<comment type="caution">
    <text evidence="5">The sequence shown here is derived from an EMBL/GenBank/DDBJ whole genome shotgun (WGS) entry which is preliminary data.</text>
</comment>
<protein>
    <recommendedName>
        <fullName evidence="4">Zinc finger PHD-type domain-containing protein</fullName>
    </recommendedName>
</protein>
<keyword evidence="2" id="KW-0863">Zinc-finger</keyword>
<proteinExistence type="predicted"/>
<dbReference type="EMBL" id="JAOPHQ010004550">
    <property type="protein sequence ID" value="KAK0139171.1"/>
    <property type="molecule type" value="Genomic_DNA"/>
</dbReference>
<dbReference type="PANTHER" id="PTHR47526:SF4">
    <property type="entry name" value="SWIM-TYPE DOMAIN-CONTAINING PROTEIN"/>
    <property type="match status" value="1"/>
</dbReference>
<sequence length="272" mass="30912">MWFDQRAGRVTASTFREAARAENSSSLVKRVCYPRASHFSTEATRWGLQKEDTAREAYLMVMQDLHTDLQVAASGLIINPELPWIGASPDGVVTCACHAPGIFEIKCPFSAKDRALGECVKDSRFCLTDTKEGGRTLKEDHGYMYQVQAQMRVAEVQYCDFVVWTPQELFIQRIESDRTFFDDAYLRVVNFIRTGILPELLGKWFTVPRLSPTSTSENTPEGCYCGMPAGNPDNVLSCISKRCKRKNFHKSCLKLSRIPKRWLCLECKKQTK</sequence>
<evidence type="ECO:0000256" key="1">
    <source>
        <dbReference type="ARBA" id="ARBA00022723"/>
    </source>
</evidence>
<dbReference type="SMART" id="SM00249">
    <property type="entry name" value="PHD"/>
    <property type="match status" value="1"/>
</dbReference>
<dbReference type="InterPro" id="IPR011335">
    <property type="entry name" value="Restrct_endonuc-II-like"/>
</dbReference>
<keyword evidence="6" id="KW-1185">Reference proteome</keyword>
<dbReference type="Gene3D" id="3.30.40.10">
    <property type="entry name" value="Zinc/RING finger domain, C3HC4 (zinc finger)"/>
    <property type="match status" value="1"/>
</dbReference>
<gene>
    <name evidence="5" type="ORF">N1851_024248</name>
</gene>
<dbReference type="Gene3D" id="3.90.320.10">
    <property type="match status" value="1"/>
</dbReference>
<dbReference type="GO" id="GO:0006281">
    <property type="term" value="P:DNA repair"/>
    <property type="evidence" value="ECO:0007669"/>
    <property type="project" value="UniProtKB-ARBA"/>
</dbReference>
<dbReference type="InterPro" id="IPR019080">
    <property type="entry name" value="YqaJ_viral_recombinase"/>
</dbReference>
<dbReference type="Pfam" id="PF09588">
    <property type="entry name" value="YqaJ"/>
    <property type="match status" value="1"/>
</dbReference>
<dbReference type="PANTHER" id="PTHR47526">
    <property type="entry name" value="ATP-DEPENDENT DNA HELICASE"/>
    <property type="match status" value="1"/>
</dbReference>
<evidence type="ECO:0000256" key="3">
    <source>
        <dbReference type="ARBA" id="ARBA00022833"/>
    </source>
</evidence>
<dbReference type="PROSITE" id="PS01359">
    <property type="entry name" value="ZF_PHD_1"/>
    <property type="match status" value="1"/>
</dbReference>
<accession>A0AA47NUL6</accession>
<dbReference type="InterPro" id="IPR019786">
    <property type="entry name" value="Zinc_finger_PHD-type_CS"/>
</dbReference>
<evidence type="ECO:0000259" key="4">
    <source>
        <dbReference type="SMART" id="SM00249"/>
    </source>
</evidence>
<organism evidence="5 6">
    <name type="scientific">Merluccius polli</name>
    <name type="common">Benguela hake</name>
    <name type="synonym">Merluccius cadenati</name>
    <dbReference type="NCBI Taxonomy" id="89951"/>
    <lineage>
        <taxon>Eukaryota</taxon>
        <taxon>Metazoa</taxon>
        <taxon>Chordata</taxon>
        <taxon>Craniata</taxon>
        <taxon>Vertebrata</taxon>
        <taxon>Euteleostomi</taxon>
        <taxon>Actinopterygii</taxon>
        <taxon>Neopterygii</taxon>
        <taxon>Teleostei</taxon>
        <taxon>Neoteleostei</taxon>
        <taxon>Acanthomorphata</taxon>
        <taxon>Zeiogadaria</taxon>
        <taxon>Gadariae</taxon>
        <taxon>Gadiformes</taxon>
        <taxon>Gadoidei</taxon>
        <taxon>Merlucciidae</taxon>
        <taxon>Merluccius</taxon>
    </lineage>
</organism>
<feature type="domain" description="Zinc finger PHD-type" evidence="4">
    <location>
        <begin position="222"/>
        <end position="268"/>
    </location>
</feature>
<reference evidence="5" key="1">
    <citation type="journal article" date="2023" name="Front. Mar. Sci.">
        <title>A new Merluccius polli reference genome to investigate the effects of global change in West African waters.</title>
        <authorList>
            <person name="Mateo J.L."/>
            <person name="Blanco-Fernandez C."/>
            <person name="Garcia-Vazquez E."/>
            <person name="Machado-Schiaffino G."/>
        </authorList>
    </citation>
    <scope>NUCLEOTIDE SEQUENCE</scope>
    <source>
        <strain evidence="5">C29</strain>
        <tissue evidence="5">Fin</tissue>
    </source>
</reference>
<dbReference type="SUPFAM" id="SSF57903">
    <property type="entry name" value="FYVE/PHD zinc finger"/>
    <property type="match status" value="1"/>
</dbReference>
<evidence type="ECO:0000256" key="2">
    <source>
        <dbReference type="ARBA" id="ARBA00022771"/>
    </source>
</evidence>
<dbReference type="InterPro" id="IPR011604">
    <property type="entry name" value="PDDEXK-like_dom_sf"/>
</dbReference>
<evidence type="ECO:0000313" key="6">
    <source>
        <dbReference type="Proteomes" id="UP001174136"/>
    </source>
</evidence>
<dbReference type="InterPro" id="IPR013083">
    <property type="entry name" value="Znf_RING/FYVE/PHD"/>
</dbReference>
<name>A0AA47NUL6_MERPO</name>
<keyword evidence="3" id="KW-0862">Zinc</keyword>
<dbReference type="GO" id="GO:0008270">
    <property type="term" value="F:zinc ion binding"/>
    <property type="evidence" value="ECO:0007669"/>
    <property type="project" value="UniProtKB-KW"/>
</dbReference>